<reference evidence="1" key="1">
    <citation type="submission" date="2022-12" db="EMBL/GenBank/DDBJ databases">
        <authorList>
            <person name="Petersen C."/>
        </authorList>
    </citation>
    <scope>NUCLEOTIDE SEQUENCE</scope>
    <source>
        <strain evidence="1">IBT 29677</strain>
    </source>
</reference>
<dbReference type="GeneID" id="81365726"/>
<organism evidence="1 2">
    <name type="scientific">Penicillium cosmopolitanum</name>
    <dbReference type="NCBI Taxonomy" id="1131564"/>
    <lineage>
        <taxon>Eukaryota</taxon>
        <taxon>Fungi</taxon>
        <taxon>Dikarya</taxon>
        <taxon>Ascomycota</taxon>
        <taxon>Pezizomycotina</taxon>
        <taxon>Eurotiomycetes</taxon>
        <taxon>Eurotiomycetidae</taxon>
        <taxon>Eurotiales</taxon>
        <taxon>Aspergillaceae</taxon>
        <taxon>Penicillium</taxon>
    </lineage>
</organism>
<comment type="caution">
    <text evidence="1">The sequence shown here is derived from an EMBL/GenBank/DDBJ whole genome shotgun (WGS) entry which is preliminary data.</text>
</comment>
<evidence type="ECO:0000313" key="1">
    <source>
        <dbReference type="EMBL" id="KAJ5408226.1"/>
    </source>
</evidence>
<dbReference type="Proteomes" id="UP001147747">
    <property type="component" value="Unassembled WGS sequence"/>
</dbReference>
<dbReference type="EMBL" id="JAPZBU010000004">
    <property type="protein sequence ID" value="KAJ5408226.1"/>
    <property type="molecule type" value="Genomic_DNA"/>
</dbReference>
<evidence type="ECO:0000313" key="2">
    <source>
        <dbReference type="Proteomes" id="UP001147747"/>
    </source>
</evidence>
<evidence type="ECO:0008006" key="3">
    <source>
        <dbReference type="Google" id="ProtNLM"/>
    </source>
</evidence>
<dbReference type="RefSeq" id="XP_056492541.1">
    <property type="nucleotide sequence ID" value="XM_056626746.1"/>
</dbReference>
<name>A0A9X0BD27_9EURO</name>
<sequence length="278" mass="33098">MAVQPDVNINYEKARFKGDEWIKQLLQPDNRWFEKWKSTDFPWMCAIWTPYCDEDSLQMIVDWNSWIGKSLSAAQEEINRTLAILDGTRPPFSAKEDPCGFILRDVWDRVKKVYAFLSPESFKMYRLTFSYQRSSYGTQKRLRDAHYSYFQGVLKQTQDAFYQREFMRDTLEYIEMRRDTIGVYPALVICDVNDVMSYKKELFDQARDEKNGLIPLLKDQGLSTQQAMDKIGEILIGRYKRWYNVLADLPVWGEDVDREVLKYIDMRLYMALGNLHWK</sequence>
<accession>A0A9X0BD27</accession>
<dbReference type="SUPFAM" id="SSF48576">
    <property type="entry name" value="Terpenoid synthases"/>
    <property type="match status" value="1"/>
</dbReference>
<dbReference type="OrthoDB" id="2861623at2759"/>
<gene>
    <name evidence="1" type="ORF">N7509_002109</name>
</gene>
<reference evidence="1" key="2">
    <citation type="journal article" date="2023" name="IMA Fungus">
        <title>Comparative genomic study of the Penicillium genus elucidates a diverse pangenome and 15 lateral gene transfer events.</title>
        <authorList>
            <person name="Petersen C."/>
            <person name="Sorensen T."/>
            <person name="Nielsen M.R."/>
            <person name="Sondergaard T.E."/>
            <person name="Sorensen J.L."/>
            <person name="Fitzpatrick D.A."/>
            <person name="Frisvad J.C."/>
            <person name="Nielsen K.L."/>
        </authorList>
    </citation>
    <scope>NUCLEOTIDE SEQUENCE</scope>
    <source>
        <strain evidence="1">IBT 29677</strain>
    </source>
</reference>
<keyword evidence="2" id="KW-1185">Reference proteome</keyword>
<protein>
    <recommendedName>
        <fullName evidence="3">Terpene synthase</fullName>
    </recommendedName>
</protein>
<dbReference type="Gene3D" id="1.10.600.10">
    <property type="entry name" value="Farnesyl Diphosphate Synthase"/>
    <property type="match status" value="2"/>
</dbReference>
<dbReference type="InterPro" id="IPR008949">
    <property type="entry name" value="Isoprenoid_synthase_dom_sf"/>
</dbReference>
<proteinExistence type="predicted"/>
<dbReference type="AlphaFoldDB" id="A0A9X0BD27"/>
<dbReference type="Pfam" id="PF19086">
    <property type="entry name" value="Terpene_syn_C_2"/>
    <property type="match status" value="1"/>
</dbReference>